<evidence type="ECO:0000256" key="2">
    <source>
        <dbReference type="PROSITE-ProRule" id="PRU00335"/>
    </source>
</evidence>
<evidence type="ECO:0000256" key="1">
    <source>
        <dbReference type="ARBA" id="ARBA00023125"/>
    </source>
</evidence>
<keyword evidence="1 2" id="KW-0238">DNA-binding</keyword>
<dbReference type="SUPFAM" id="SSF46689">
    <property type="entry name" value="Homeodomain-like"/>
    <property type="match status" value="1"/>
</dbReference>
<feature type="DNA-binding region" description="H-T-H motif" evidence="2">
    <location>
        <begin position="34"/>
        <end position="53"/>
    </location>
</feature>
<dbReference type="PANTHER" id="PTHR30055:SF239">
    <property type="entry name" value="TRANSCRIPTIONAL REGULATORY PROTEIN"/>
    <property type="match status" value="1"/>
</dbReference>
<dbReference type="Pfam" id="PF00440">
    <property type="entry name" value="TetR_N"/>
    <property type="match status" value="1"/>
</dbReference>
<comment type="caution">
    <text evidence="4">The sequence shown here is derived from an EMBL/GenBank/DDBJ whole genome shotgun (WGS) entry which is preliminary data.</text>
</comment>
<evidence type="ECO:0000259" key="3">
    <source>
        <dbReference type="PROSITE" id="PS50977"/>
    </source>
</evidence>
<reference evidence="4 5" key="1">
    <citation type="submission" date="2018-05" db="EMBL/GenBank/DDBJ databases">
        <title>Integrated omic analyses show evidence that a Ca. Accumulibacter phosphatis strain performs denitrification under micro-aerobic conditions.</title>
        <authorList>
            <person name="Camejo P.Y."/>
            <person name="Katherine M.D."/>
            <person name="Daniel N.R."/>
        </authorList>
    </citation>
    <scope>NUCLEOTIDE SEQUENCE [LARGE SCALE GENOMIC DNA]</scope>
    <source>
        <strain evidence="4">UW-LDO-IC</strain>
    </source>
</reference>
<protein>
    <submittedName>
        <fullName evidence="4">TetR/AcrR family transcriptional regulator</fullName>
    </submittedName>
</protein>
<dbReference type="Proteomes" id="UP000253831">
    <property type="component" value="Unassembled WGS sequence"/>
</dbReference>
<dbReference type="GO" id="GO:0003700">
    <property type="term" value="F:DNA-binding transcription factor activity"/>
    <property type="evidence" value="ECO:0007669"/>
    <property type="project" value="TreeGrafter"/>
</dbReference>
<dbReference type="InterPro" id="IPR009057">
    <property type="entry name" value="Homeodomain-like_sf"/>
</dbReference>
<dbReference type="EMBL" id="QPGA01000035">
    <property type="protein sequence ID" value="RDE49682.1"/>
    <property type="molecule type" value="Genomic_DNA"/>
</dbReference>
<gene>
    <name evidence="4" type="ORF">DVS81_15460</name>
</gene>
<dbReference type="InterPro" id="IPR050109">
    <property type="entry name" value="HTH-type_TetR-like_transc_reg"/>
</dbReference>
<sequence length="191" mass="21957">MKTEKASARVTLDRDGWIEAAIDVLAEQGVQGMRIEVLAKNFGVTKGSFYWHFKDRQDLVDGVLETWRDGRIRDINKQTGASTGREREQLLHLIDVYGATRNRKGISIELAVREWARRDAQAAAIVEEVDTWRLECTRQLFVRRGLSDDEAKSRSLLLYAYVFGQSLMACERYDPAVDELKHWIAELIVKE</sequence>
<organism evidence="4 5">
    <name type="scientific">Candidatus Accumulibacter meliphilus</name>
    <dbReference type="NCBI Taxonomy" id="2211374"/>
    <lineage>
        <taxon>Bacteria</taxon>
        <taxon>Pseudomonadati</taxon>
        <taxon>Pseudomonadota</taxon>
        <taxon>Betaproteobacteria</taxon>
        <taxon>Candidatus Accumulibacter</taxon>
    </lineage>
</organism>
<dbReference type="GO" id="GO:0000976">
    <property type="term" value="F:transcription cis-regulatory region binding"/>
    <property type="evidence" value="ECO:0007669"/>
    <property type="project" value="TreeGrafter"/>
</dbReference>
<dbReference type="PROSITE" id="PS50977">
    <property type="entry name" value="HTH_TETR_2"/>
    <property type="match status" value="1"/>
</dbReference>
<dbReference type="Gene3D" id="1.10.357.10">
    <property type="entry name" value="Tetracycline Repressor, domain 2"/>
    <property type="match status" value="1"/>
</dbReference>
<evidence type="ECO:0000313" key="5">
    <source>
        <dbReference type="Proteomes" id="UP000253831"/>
    </source>
</evidence>
<dbReference type="AlphaFoldDB" id="A0A369XLJ1"/>
<dbReference type="PANTHER" id="PTHR30055">
    <property type="entry name" value="HTH-TYPE TRANSCRIPTIONAL REGULATOR RUTR"/>
    <property type="match status" value="1"/>
</dbReference>
<dbReference type="InterPro" id="IPR001647">
    <property type="entry name" value="HTH_TetR"/>
</dbReference>
<accession>A0A369XLJ1</accession>
<feature type="domain" description="HTH tetR-type" evidence="3">
    <location>
        <begin position="11"/>
        <end position="71"/>
    </location>
</feature>
<proteinExistence type="predicted"/>
<dbReference type="PRINTS" id="PR00455">
    <property type="entry name" value="HTHTETR"/>
</dbReference>
<name>A0A369XLJ1_9PROT</name>
<evidence type="ECO:0000313" key="4">
    <source>
        <dbReference type="EMBL" id="RDE49682.1"/>
    </source>
</evidence>